<dbReference type="SUPFAM" id="SSF46689">
    <property type="entry name" value="Homeodomain-like"/>
    <property type="match status" value="1"/>
</dbReference>
<dbReference type="GeneID" id="106466140"/>
<dbReference type="PANTHER" id="PTHR21397:SF2">
    <property type="entry name" value="CHROMATIN COMPLEXES SUBUNIT BAP18"/>
    <property type="match status" value="1"/>
</dbReference>
<accession>A0ABM1T1Q6</accession>
<dbReference type="RefSeq" id="XP_022249812.1">
    <property type="nucleotide sequence ID" value="XM_022394104.1"/>
</dbReference>
<protein>
    <submittedName>
        <fullName evidence="4">Chromatin complexes subunit BAP18-like</fullName>
    </submittedName>
</protein>
<keyword evidence="3" id="KW-1185">Reference proteome</keyword>
<dbReference type="PANTHER" id="PTHR21397">
    <property type="entry name" value="CHROMATIN COMPLEXES SUBUNIT BAP18-RELATED"/>
    <property type="match status" value="1"/>
</dbReference>
<evidence type="ECO:0000259" key="2">
    <source>
        <dbReference type="PROSITE" id="PS51293"/>
    </source>
</evidence>
<comment type="subcellular location">
    <subcellularLocation>
        <location evidence="1">Nucleus</location>
    </subcellularLocation>
</comment>
<dbReference type="InterPro" id="IPR001005">
    <property type="entry name" value="SANT/Myb"/>
</dbReference>
<dbReference type="Gene3D" id="1.10.10.60">
    <property type="entry name" value="Homeodomain-like"/>
    <property type="match status" value="1"/>
</dbReference>
<proteinExistence type="predicted"/>
<organism evidence="3 4">
    <name type="scientific">Limulus polyphemus</name>
    <name type="common">Atlantic horseshoe crab</name>
    <dbReference type="NCBI Taxonomy" id="6850"/>
    <lineage>
        <taxon>Eukaryota</taxon>
        <taxon>Metazoa</taxon>
        <taxon>Ecdysozoa</taxon>
        <taxon>Arthropoda</taxon>
        <taxon>Chelicerata</taxon>
        <taxon>Merostomata</taxon>
        <taxon>Xiphosura</taxon>
        <taxon>Limulidae</taxon>
        <taxon>Limulus</taxon>
    </lineage>
</organism>
<sequence>MQLHPVGDGSSSGGKWTDEEIEMLRTAIQKFGDDLNKISYLIKNRTVAQIKNSIKKKGDEGGLPCTVKKVELKLPQCKKESQQTSTATNDMTLNMLNAAEAEVDVEELGGLGYDIS</sequence>
<evidence type="ECO:0000256" key="1">
    <source>
        <dbReference type="ARBA" id="ARBA00004123"/>
    </source>
</evidence>
<dbReference type="InterPro" id="IPR009057">
    <property type="entry name" value="Homeodomain-like_sf"/>
</dbReference>
<dbReference type="Pfam" id="PF00249">
    <property type="entry name" value="Myb_DNA-binding"/>
    <property type="match status" value="1"/>
</dbReference>
<evidence type="ECO:0000313" key="4">
    <source>
        <dbReference type="RefSeq" id="XP_022249812.1"/>
    </source>
</evidence>
<dbReference type="CDD" id="cd00167">
    <property type="entry name" value="SANT"/>
    <property type="match status" value="1"/>
</dbReference>
<reference evidence="4" key="1">
    <citation type="submission" date="2025-08" db="UniProtKB">
        <authorList>
            <consortium name="RefSeq"/>
        </authorList>
    </citation>
    <scope>IDENTIFICATION</scope>
    <source>
        <tissue evidence="4">Muscle</tissue>
    </source>
</reference>
<gene>
    <name evidence="4" type="primary">LOC106466140</name>
</gene>
<dbReference type="Proteomes" id="UP000694941">
    <property type="component" value="Unplaced"/>
</dbReference>
<evidence type="ECO:0000313" key="3">
    <source>
        <dbReference type="Proteomes" id="UP000694941"/>
    </source>
</evidence>
<dbReference type="PROSITE" id="PS51293">
    <property type="entry name" value="SANT"/>
    <property type="match status" value="1"/>
</dbReference>
<name>A0ABM1T1Q6_LIMPO</name>
<dbReference type="InterPro" id="IPR017884">
    <property type="entry name" value="SANT_dom"/>
</dbReference>
<feature type="domain" description="SANT" evidence="2">
    <location>
        <begin position="11"/>
        <end position="59"/>
    </location>
</feature>
<dbReference type="SMART" id="SM00717">
    <property type="entry name" value="SANT"/>
    <property type="match status" value="1"/>
</dbReference>